<reference evidence="1" key="1">
    <citation type="submission" date="2018-04" db="EMBL/GenBank/DDBJ databases">
        <authorList>
            <person name="Shneider M.M."/>
            <person name="Popova A.V."/>
            <person name="Timoshina O.Y."/>
            <person name="Miroshnikov K.A."/>
            <person name="Shagin D.A."/>
            <person name="Mikhailova U.V."/>
        </authorList>
    </citation>
    <scope>NUCLEOTIDE SEQUENCE [LARGE SCALE GENOMIC DNA]</scope>
</reference>
<gene>
    <name evidence="1" type="ORF">AM101_059</name>
</gene>
<keyword evidence="2" id="KW-1185">Reference proteome</keyword>
<protein>
    <submittedName>
        <fullName evidence="1">Uncharacterized protein</fullName>
    </submittedName>
</protein>
<sequence length="30" mass="3440">MKNLSIVFLAAKGMNTIKFVKRVIILTFDK</sequence>
<dbReference type="EMBL" id="MH165274">
    <property type="protein sequence ID" value="AWY10367.1"/>
    <property type="molecule type" value="Genomic_DNA"/>
</dbReference>
<proteinExistence type="predicted"/>
<evidence type="ECO:0000313" key="2">
    <source>
        <dbReference type="Proteomes" id="UP000316872"/>
    </source>
</evidence>
<name>A0A4Y1NKN8_9CAUD</name>
<evidence type="ECO:0000313" key="1">
    <source>
        <dbReference type="EMBL" id="AWY10367.1"/>
    </source>
</evidence>
<accession>A0A4Y1NKN8</accession>
<dbReference type="Proteomes" id="UP000316872">
    <property type="component" value="Segment"/>
</dbReference>
<organism evidence="1 2">
    <name type="scientific">Acinetobacter phage AM101</name>
    <dbReference type="NCBI Taxonomy" id="2178927"/>
    <lineage>
        <taxon>Viruses</taxon>
        <taxon>Duplodnaviria</taxon>
        <taxon>Heunggongvirae</taxon>
        <taxon>Uroviricota</taxon>
        <taxon>Caudoviricetes</taxon>
        <taxon>Pantevenvirales</taxon>
        <taxon>Straboviridae</taxon>
        <taxon>Twarogvirinae</taxon>
        <taxon>Lazarusvirus</taxon>
        <taxon>Lazarusvirus am101</taxon>
    </lineage>
</organism>